<dbReference type="EMBL" id="CM000638">
    <property type="protein sequence ID" value="EED96050.1"/>
    <property type="molecule type" value="Genomic_DNA"/>
</dbReference>
<dbReference type="InterPro" id="IPR046341">
    <property type="entry name" value="SET_dom_sf"/>
</dbReference>
<dbReference type="GO" id="GO:0016279">
    <property type="term" value="F:protein-lysine N-methyltransferase activity"/>
    <property type="evidence" value="ECO:0000318"/>
    <property type="project" value="GO_Central"/>
</dbReference>
<dbReference type="GeneID" id="7447645"/>
<reference evidence="3 4" key="1">
    <citation type="journal article" date="2004" name="Science">
        <title>The genome of the diatom Thalassiosira pseudonana: ecology, evolution, and metabolism.</title>
        <authorList>
            <person name="Armbrust E.V."/>
            <person name="Berges J.A."/>
            <person name="Bowler C."/>
            <person name="Green B.R."/>
            <person name="Martinez D."/>
            <person name="Putnam N.H."/>
            <person name="Zhou S."/>
            <person name="Allen A.E."/>
            <person name="Apt K.E."/>
            <person name="Bechner M."/>
            <person name="Brzezinski M.A."/>
            <person name="Chaal B.K."/>
            <person name="Chiovitti A."/>
            <person name="Davis A.K."/>
            <person name="Demarest M.S."/>
            <person name="Detter J.C."/>
            <person name="Glavina T."/>
            <person name="Goodstein D."/>
            <person name="Hadi M.Z."/>
            <person name="Hellsten U."/>
            <person name="Hildebrand M."/>
            <person name="Jenkins B.D."/>
            <person name="Jurka J."/>
            <person name="Kapitonov V.V."/>
            <person name="Kroger N."/>
            <person name="Lau W.W."/>
            <person name="Lane T.W."/>
            <person name="Larimer F.W."/>
            <person name="Lippmeier J.C."/>
            <person name="Lucas S."/>
            <person name="Medina M."/>
            <person name="Montsant A."/>
            <person name="Obornik M."/>
            <person name="Parker M.S."/>
            <person name="Palenik B."/>
            <person name="Pazour G.J."/>
            <person name="Richardson P.M."/>
            <person name="Rynearson T.A."/>
            <person name="Saito M.A."/>
            <person name="Schwartz D.C."/>
            <person name="Thamatrakoln K."/>
            <person name="Valentin K."/>
            <person name="Vardi A."/>
            <person name="Wilkerson F.P."/>
            <person name="Rokhsar D.S."/>
        </authorList>
    </citation>
    <scope>NUCLEOTIDE SEQUENCE [LARGE SCALE GENOMIC DNA]</scope>
    <source>
        <strain evidence="3 4">CCMP1335</strain>
    </source>
</reference>
<dbReference type="RefSeq" id="XP_002286409.1">
    <property type="nucleotide sequence ID" value="XM_002286373.1"/>
</dbReference>
<feature type="chain" id="PRO_5002869183" description="SET domain-containing protein" evidence="1">
    <location>
        <begin position="18"/>
        <end position="634"/>
    </location>
</feature>
<reference evidence="3 4" key="2">
    <citation type="journal article" date="2008" name="Nature">
        <title>The Phaeodactylum genome reveals the evolutionary history of diatom genomes.</title>
        <authorList>
            <person name="Bowler C."/>
            <person name="Allen A.E."/>
            <person name="Badger J.H."/>
            <person name="Grimwood J."/>
            <person name="Jabbari K."/>
            <person name="Kuo A."/>
            <person name="Maheswari U."/>
            <person name="Martens C."/>
            <person name="Maumus F."/>
            <person name="Otillar R.P."/>
            <person name="Rayko E."/>
            <person name="Salamov A."/>
            <person name="Vandepoele K."/>
            <person name="Beszteri B."/>
            <person name="Gruber A."/>
            <person name="Heijde M."/>
            <person name="Katinka M."/>
            <person name="Mock T."/>
            <person name="Valentin K."/>
            <person name="Verret F."/>
            <person name="Berges J.A."/>
            <person name="Brownlee C."/>
            <person name="Cadoret J.P."/>
            <person name="Chiovitti A."/>
            <person name="Choi C.J."/>
            <person name="Coesel S."/>
            <person name="De Martino A."/>
            <person name="Detter J.C."/>
            <person name="Durkin C."/>
            <person name="Falciatore A."/>
            <person name="Fournet J."/>
            <person name="Haruta M."/>
            <person name="Huysman M.J."/>
            <person name="Jenkins B.D."/>
            <person name="Jiroutova K."/>
            <person name="Jorgensen R.E."/>
            <person name="Joubert Y."/>
            <person name="Kaplan A."/>
            <person name="Kroger N."/>
            <person name="Kroth P.G."/>
            <person name="La Roche J."/>
            <person name="Lindquist E."/>
            <person name="Lommer M."/>
            <person name="Martin-Jezequel V."/>
            <person name="Lopez P.J."/>
            <person name="Lucas S."/>
            <person name="Mangogna M."/>
            <person name="McGinnis K."/>
            <person name="Medlin L.K."/>
            <person name="Montsant A."/>
            <person name="Oudot-Le Secq M.P."/>
            <person name="Napoli C."/>
            <person name="Obornik M."/>
            <person name="Parker M.S."/>
            <person name="Petit J.L."/>
            <person name="Porcel B.M."/>
            <person name="Poulsen N."/>
            <person name="Robison M."/>
            <person name="Rychlewski L."/>
            <person name="Rynearson T.A."/>
            <person name="Schmutz J."/>
            <person name="Shapiro H."/>
            <person name="Siaut M."/>
            <person name="Stanley M."/>
            <person name="Sussman M.R."/>
            <person name="Taylor A.R."/>
            <person name="Vardi A."/>
            <person name="von Dassow P."/>
            <person name="Vyverman W."/>
            <person name="Willis A."/>
            <person name="Wyrwicz L.S."/>
            <person name="Rokhsar D.S."/>
            <person name="Weissenbach J."/>
            <person name="Armbrust E.V."/>
            <person name="Green B.R."/>
            <person name="Van de Peer Y."/>
            <person name="Grigoriev I.V."/>
        </authorList>
    </citation>
    <scope>NUCLEOTIDE SEQUENCE [LARGE SCALE GENOMIC DNA]</scope>
    <source>
        <strain evidence="3 4">CCMP1335</strain>
    </source>
</reference>
<proteinExistence type="predicted"/>
<gene>
    <name evidence="3" type="ORF">THAPSDRAFT_1820</name>
</gene>
<dbReference type="Gene3D" id="2.170.270.10">
    <property type="entry name" value="SET domain"/>
    <property type="match status" value="1"/>
</dbReference>
<dbReference type="KEGG" id="tps:THAPSDRAFT_1820"/>
<protein>
    <recommendedName>
        <fullName evidence="2">SET domain-containing protein</fullName>
    </recommendedName>
</protein>
<name>B8BS13_THAPS</name>
<keyword evidence="4" id="KW-1185">Reference proteome</keyword>
<evidence type="ECO:0000313" key="4">
    <source>
        <dbReference type="Proteomes" id="UP000001449"/>
    </source>
</evidence>
<evidence type="ECO:0000259" key="2">
    <source>
        <dbReference type="PROSITE" id="PS50280"/>
    </source>
</evidence>
<dbReference type="SUPFAM" id="SSF82199">
    <property type="entry name" value="SET domain"/>
    <property type="match status" value="1"/>
</dbReference>
<dbReference type="InParanoid" id="B8BS13"/>
<keyword evidence="1" id="KW-0732">Signal</keyword>
<dbReference type="eggNOG" id="ENOG502SI70">
    <property type="taxonomic scope" value="Eukaryota"/>
</dbReference>
<dbReference type="InterPro" id="IPR001214">
    <property type="entry name" value="SET_dom"/>
</dbReference>
<evidence type="ECO:0000256" key="1">
    <source>
        <dbReference type="SAM" id="SignalP"/>
    </source>
</evidence>
<dbReference type="PaxDb" id="35128-Thaps1820"/>
<dbReference type="PROSITE" id="PS50280">
    <property type="entry name" value="SET"/>
    <property type="match status" value="1"/>
</dbReference>
<organism evidence="3 4">
    <name type="scientific">Thalassiosira pseudonana</name>
    <name type="common">Marine diatom</name>
    <name type="synonym">Cyclotella nana</name>
    <dbReference type="NCBI Taxonomy" id="35128"/>
    <lineage>
        <taxon>Eukaryota</taxon>
        <taxon>Sar</taxon>
        <taxon>Stramenopiles</taxon>
        <taxon>Ochrophyta</taxon>
        <taxon>Bacillariophyta</taxon>
        <taxon>Coscinodiscophyceae</taxon>
        <taxon>Thalassiosirophycidae</taxon>
        <taxon>Thalassiosirales</taxon>
        <taxon>Thalassiosiraceae</taxon>
        <taxon>Thalassiosira</taxon>
    </lineage>
</organism>
<dbReference type="Pfam" id="PF00856">
    <property type="entry name" value="SET"/>
    <property type="match status" value="1"/>
</dbReference>
<dbReference type="OMA" id="YPWIPHP"/>
<evidence type="ECO:0000313" key="3">
    <source>
        <dbReference type="EMBL" id="EED96050.1"/>
    </source>
</evidence>
<sequence>MVRSIALLLAATTATTTIKLATSSADDQCGVYLAESSTAHVLGTFAGRPYARDDPIGSGDAIVQFVDIRHHNSDLEDETDAAHLESFLGTCWSGDATGGMNEADEVISAVGGPCFSSTGHVGMINAVIYQPSTLLRTDGDLLSSGYNEMTSPGRGAFTTYHNLTLLAVDKIPAGMEIFLDFGAEYSQYDDTSKPNIDDYRKMDEAMEKMVGFFNKHAASIGEKAAGEVYEFMKKDVLDLTAEKRAEAARSLLPETYHGLQKIIDEGGSALHSNPEVVRDVEWLKKNGYCQDNLVAGVSKIEHAGRGAFASRDLQKGEVVAPMPLVPIHKGRDMLKMVEYIGDDDEVEEKEKDQILLNYVLEHPKSSVLFFPAGPMTNYINHGGKKVNAMMRWSTMEWSDVKAAKNAPVDELPEYSSIDMIVELVATRDIKKGEEILIDYGDAWAAAWNDHVKGWKKKTKGSNFSKSAMVLNDMHHGASKTVKPFPTSTEKSEAGDNVELMCHLLYDENKIERRRNQDGTRTKVYPWIPHPADGEKRLKTDVAIRGINRNVCTILERTGDDTMGYKYVVRPGQEVVGQSVLVKNVPHEAILYVDKPYNNPQHEEHAFRHSIQFPDDIFPKAWQDLKDGYQAKDEL</sequence>
<dbReference type="Proteomes" id="UP000001449">
    <property type="component" value="Chromosome 1"/>
</dbReference>
<dbReference type="SMART" id="SM00317">
    <property type="entry name" value="SET"/>
    <property type="match status" value="1"/>
</dbReference>
<dbReference type="AlphaFoldDB" id="B8BS13"/>
<dbReference type="HOGENOM" id="CLU_030622_0_0_1"/>
<feature type="signal peptide" evidence="1">
    <location>
        <begin position="1"/>
        <end position="17"/>
    </location>
</feature>
<accession>B8BS13</accession>
<feature type="domain" description="SET" evidence="2">
    <location>
        <begin position="291"/>
        <end position="440"/>
    </location>
</feature>